<name>A0A7J6B714_AMEME</name>
<comment type="caution">
    <text evidence="5">Lacks conserved residue(s) required for the propagation of feature annotation.</text>
</comment>
<keyword evidence="3" id="KW-0732">Signal</keyword>
<sequence length="328" mass="36193">MNNNTGFKCKTQGSGSYVSFQCDAGYQFVGAYYARCVNGNWDLPVCKSRDETVCSAPRVPNAQPAVDLAQFYANGRSVRFECDSGYEFEGTDTAWCVEGIWRLPECKRRGPHGGSVRPDPDVVPMPGGNCDTQPLIENGDVTELPAPCKLDRTKIHTSHPDEYLQEGETKRFHCGQLWKIDIICIKGTAVYGECKYHYGAVMGQSSCTAPVVPNAKPKNELAASYPTGSFLGYVCDSGYEFVDTRYALCEDGTWNLPVCKLQTSCTVPFVPNAELAEEFTAALYPTGSSVRFVCDRGSEFEGTKYAVCEDGTWKLPLCKSKRPPYKHD</sequence>
<comment type="subcellular location">
    <subcellularLocation>
        <location evidence="1">Virion</location>
    </subcellularLocation>
</comment>
<keyword evidence="8" id="KW-1185">Reference proteome</keyword>
<dbReference type="SUPFAM" id="SSF57535">
    <property type="entry name" value="Complement control module/SCR domain"/>
    <property type="match status" value="4"/>
</dbReference>
<feature type="domain" description="Sushi" evidence="6">
    <location>
        <begin position="1"/>
        <end position="48"/>
    </location>
</feature>
<feature type="domain" description="Sushi" evidence="6">
    <location>
        <begin position="52"/>
        <end position="108"/>
    </location>
</feature>
<keyword evidence="2 5" id="KW-0768">Sushi</keyword>
<evidence type="ECO:0000256" key="2">
    <source>
        <dbReference type="ARBA" id="ARBA00022659"/>
    </source>
</evidence>
<dbReference type="SMART" id="SM00032">
    <property type="entry name" value="CCP"/>
    <property type="match status" value="4"/>
</dbReference>
<dbReference type="PANTHER" id="PTHR45785:SF2">
    <property type="entry name" value="COMPLEMENT FACTOR H-RELATED"/>
    <property type="match status" value="1"/>
</dbReference>
<evidence type="ECO:0000256" key="5">
    <source>
        <dbReference type="PROSITE-ProRule" id="PRU00302"/>
    </source>
</evidence>
<feature type="domain" description="Sushi" evidence="6">
    <location>
        <begin position="263"/>
        <end position="320"/>
    </location>
</feature>
<evidence type="ECO:0000259" key="6">
    <source>
        <dbReference type="PROSITE" id="PS50923"/>
    </source>
</evidence>
<gene>
    <name evidence="7" type="ORF">AMELA_G00067250</name>
</gene>
<dbReference type="Pfam" id="PF00084">
    <property type="entry name" value="Sushi"/>
    <property type="match status" value="4"/>
</dbReference>
<protein>
    <recommendedName>
        <fullName evidence="6">Sushi domain-containing protein</fullName>
    </recommendedName>
</protein>
<dbReference type="PANTHER" id="PTHR45785">
    <property type="entry name" value="COMPLEMENT FACTOR H-RELATED"/>
    <property type="match status" value="1"/>
</dbReference>
<dbReference type="Gene3D" id="2.10.70.10">
    <property type="entry name" value="Complement Module, domain 1"/>
    <property type="match status" value="4"/>
</dbReference>
<dbReference type="InterPro" id="IPR035976">
    <property type="entry name" value="Sushi/SCR/CCP_sf"/>
</dbReference>
<organism evidence="7 8">
    <name type="scientific">Ameiurus melas</name>
    <name type="common">Black bullhead</name>
    <name type="synonym">Silurus melas</name>
    <dbReference type="NCBI Taxonomy" id="219545"/>
    <lineage>
        <taxon>Eukaryota</taxon>
        <taxon>Metazoa</taxon>
        <taxon>Chordata</taxon>
        <taxon>Craniata</taxon>
        <taxon>Vertebrata</taxon>
        <taxon>Euteleostomi</taxon>
        <taxon>Actinopterygii</taxon>
        <taxon>Neopterygii</taxon>
        <taxon>Teleostei</taxon>
        <taxon>Ostariophysi</taxon>
        <taxon>Siluriformes</taxon>
        <taxon>Ictaluridae</taxon>
        <taxon>Ameiurus</taxon>
    </lineage>
</organism>
<evidence type="ECO:0000256" key="3">
    <source>
        <dbReference type="ARBA" id="ARBA00022729"/>
    </source>
</evidence>
<dbReference type="Proteomes" id="UP000593565">
    <property type="component" value="Unassembled WGS sequence"/>
</dbReference>
<dbReference type="EMBL" id="JAAGNN010000005">
    <property type="protein sequence ID" value="KAF4089518.1"/>
    <property type="molecule type" value="Genomic_DNA"/>
</dbReference>
<dbReference type="PROSITE" id="PS50923">
    <property type="entry name" value="SUSHI"/>
    <property type="match status" value="4"/>
</dbReference>
<feature type="domain" description="Sushi" evidence="6">
    <location>
        <begin position="205"/>
        <end position="261"/>
    </location>
</feature>
<comment type="caution">
    <text evidence="7">The sequence shown here is derived from an EMBL/GenBank/DDBJ whole genome shotgun (WGS) entry which is preliminary data.</text>
</comment>
<evidence type="ECO:0000313" key="8">
    <source>
        <dbReference type="Proteomes" id="UP000593565"/>
    </source>
</evidence>
<feature type="disulfide bond" evidence="5">
    <location>
        <begin position="265"/>
        <end position="308"/>
    </location>
</feature>
<evidence type="ECO:0000313" key="7">
    <source>
        <dbReference type="EMBL" id="KAF4089518.1"/>
    </source>
</evidence>
<proteinExistence type="predicted"/>
<accession>A0A7J6B714</accession>
<keyword evidence="4 5" id="KW-1015">Disulfide bond</keyword>
<reference evidence="7 8" key="1">
    <citation type="submission" date="2020-02" db="EMBL/GenBank/DDBJ databases">
        <title>A chromosome-scale genome assembly of the black bullhead catfish (Ameiurus melas).</title>
        <authorList>
            <person name="Wen M."/>
            <person name="Zham M."/>
            <person name="Cabau C."/>
            <person name="Klopp C."/>
            <person name="Donnadieu C."/>
            <person name="Roques C."/>
            <person name="Bouchez O."/>
            <person name="Lampietro C."/>
            <person name="Jouanno E."/>
            <person name="Herpin A."/>
            <person name="Louis A."/>
            <person name="Berthelot C."/>
            <person name="Parey E."/>
            <person name="Roest-Crollius H."/>
            <person name="Braasch I."/>
            <person name="Postlethwait J."/>
            <person name="Robinson-Rechavi M."/>
            <person name="Echchiki A."/>
            <person name="Begum T."/>
            <person name="Montfort J."/>
            <person name="Schartl M."/>
            <person name="Bobe J."/>
            <person name="Guiguen Y."/>
        </authorList>
    </citation>
    <scope>NUCLEOTIDE SEQUENCE [LARGE SCALE GENOMIC DNA]</scope>
    <source>
        <strain evidence="7">M_S1</strain>
        <tissue evidence="7">Blood</tissue>
    </source>
</reference>
<dbReference type="CDD" id="cd00033">
    <property type="entry name" value="CCP"/>
    <property type="match status" value="3"/>
</dbReference>
<dbReference type="AlphaFoldDB" id="A0A7J6B714"/>
<evidence type="ECO:0000256" key="4">
    <source>
        <dbReference type="ARBA" id="ARBA00023157"/>
    </source>
</evidence>
<dbReference type="InterPro" id="IPR000436">
    <property type="entry name" value="Sushi_SCR_CCP_dom"/>
</dbReference>
<dbReference type="InterPro" id="IPR051503">
    <property type="entry name" value="ComplSys_Reg/VirEntry_Med"/>
</dbReference>
<evidence type="ECO:0000256" key="1">
    <source>
        <dbReference type="ARBA" id="ARBA00004328"/>
    </source>
</evidence>